<organism evidence="8 9">
    <name type="scientific">Nepenthes gracilis</name>
    <name type="common">Slender pitcher plant</name>
    <dbReference type="NCBI Taxonomy" id="150966"/>
    <lineage>
        <taxon>Eukaryota</taxon>
        <taxon>Viridiplantae</taxon>
        <taxon>Streptophyta</taxon>
        <taxon>Embryophyta</taxon>
        <taxon>Tracheophyta</taxon>
        <taxon>Spermatophyta</taxon>
        <taxon>Magnoliopsida</taxon>
        <taxon>eudicotyledons</taxon>
        <taxon>Gunneridae</taxon>
        <taxon>Pentapetalae</taxon>
        <taxon>Caryophyllales</taxon>
        <taxon>Nepenthaceae</taxon>
        <taxon>Nepenthes</taxon>
    </lineage>
</organism>
<comment type="caution">
    <text evidence="8">The sequence shown here is derived from an EMBL/GenBank/DDBJ whole genome shotgun (WGS) entry which is preliminary data.</text>
</comment>
<evidence type="ECO:0000256" key="3">
    <source>
        <dbReference type="ARBA" id="ARBA00023163"/>
    </source>
</evidence>
<comment type="subcellular location">
    <subcellularLocation>
        <location evidence="1">Nucleus</location>
    </subcellularLocation>
</comment>
<evidence type="ECO:0000256" key="4">
    <source>
        <dbReference type="ARBA" id="ARBA00023242"/>
    </source>
</evidence>
<feature type="region of interest" description="Disordered" evidence="5">
    <location>
        <begin position="760"/>
        <end position="807"/>
    </location>
</feature>
<keyword evidence="2" id="KW-0805">Transcription regulation</keyword>
<protein>
    <recommendedName>
        <fullName evidence="10">SANT domain-containing protein</fullName>
    </recommendedName>
</protein>
<evidence type="ECO:0000256" key="2">
    <source>
        <dbReference type="ARBA" id="ARBA00023015"/>
    </source>
</evidence>
<dbReference type="Proteomes" id="UP001279734">
    <property type="component" value="Unassembled WGS sequence"/>
</dbReference>
<evidence type="ECO:0000259" key="6">
    <source>
        <dbReference type="Pfam" id="PF24662"/>
    </source>
</evidence>
<gene>
    <name evidence="8" type="ORF">Nepgr_009585</name>
</gene>
<proteinExistence type="predicted"/>
<dbReference type="Pfam" id="PF24662">
    <property type="entry name" value="DUF7650"/>
    <property type="match status" value="1"/>
</dbReference>
<evidence type="ECO:0000313" key="8">
    <source>
        <dbReference type="EMBL" id="GMH07745.1"/>
    </source>
</evidence>
<feature type="region of interest" description="Disordered" evidence="5">
    <location>
        <begin position="536"/>
        <end position="562"/>
    </location>
</feature>
<sequence>MCLKTSRKKTPKMDFIQQGPAVQSFKETSCEQLLSSNCPDTSISYGGPLIHPRVGDEYQVEIPSTLTKTELLQYLKNPADSEIMFDTSHRFIMGLRIPITWVCKKINTIKDERLEYHDNLNNTIYANGSLKFEGSTEITCSSSKKDPDCWPFPGLSSDPWSDFEVDCFLLGLYIFGKDLLQVKRFMESKEIGQVLYFYYGKFYRSAGYYRWSDFQKMKSRKAVNGHRFFTGYRQQELLSRLRPHLSEESINTLQEVSKDFAEGRTTLEVYASTLKSVVGIHALVDAVGIGKKDDLTTLVMECSKSSNRPETLFGHEFSSLTCEDIIKFLTGAFRCSKARSNDLFWEAVWPRLLARGWHSEQPKSDRYTGLTNCLVFLMPGVHKFSRRKLIRGAHYFDSVADVLKKVASEPELLVLEDEENRIGSSKEANGWVPDALSDNDGFHPDHGRHCYLQPQVTSANASTLKFTIVDTSFVHGEKPSMVRELRNLPVEKKSSSSLMIQSEETEVGLRMGLVEEPESTDILLSSLRKTIISSRSKCRSNGGTRKRRMQRDRSDPQRTSASLFTDEQSRIIKHRFSHQMKTSECGHLGPFMKKQRLTACSKEDPMENIPAASFLGRGESYCVLSLPVVDKKAASKAKRSQKKLPSVKPSTSMNPEENSCKESSSVKYTDVTDTSISMKTYEKPLERQLIDLNFLQGPIEVPEIFEAIGALNSCQVSEQQLTAEGTIRHSKRNRPMSTKALEALESSFLNLMPSKRCSSTWRTRDETSRHSWRSSSKSSISSNGVMADSVKSEERMSNGIYVKKRDG</sequence>
<evidence type="ECO:0000259" key="7">
    <source>
        <dbReference type="Pfam" id="PF25826"/>
    </source>
</evidence>
<evidence type="ECO:0000256" key="5">
    <source>
        <dbReference type="SAM" id="MobiDB-lite"/>
    </source>
</evidence>
<feature type="compositionally biased region" description="Low complexity" evidence="5">
    <location>
        <begin position="773"/>
        <end position="782"/>
    </location>
</feature>
<dbReference type="Pfam" id="PF25826">
    <property type="entry name" value="DUF7952"/>
    <property type="match status" value="1"/>
</dbReference>
<keyword evidence="9" id="KW-1185">Reference proteome</keyword>
<evidence type="ECO:0008006" key="10">
    <source>
        <dbReference type="Google" id="ProtNLM"/>
    </source>
</evidence>
<evidence type="ECO:0000313" key="9">
    <source>
        <dbReference type="Proteomes" id="UP001279734"/>
    </source>
</evidence>
<dbReference type="SUPFAM" id="SSF46689">
    <property type="entry name" value="Homeodomain-like"/>
    <property type="match status" value="1"/>
</dbReference>
<dbReference type="PANTHER" id="PTHR13859">
    <property type="entry name" value="ATROPHIN-RELATED"/>
    <property type="match status" value="1"/>
</dbReference>
<dbReference type="InterPro" id="IPR056067">
    <property type="entry name" value="DUF7650"/>
</dbReference>
<dbReference type="AlphaFoldDB" id="A0AAD3SAU5"/>
<feature type="compositionally biased region" description="Polar residues" evidence="5">
    <location>
        <begin position="648"/>
        <end position="666"/>
    </location>
</feature>
<dbReference type="InterPro" id="IPR057712">
    <property type="entry name" value="DUF7952"/>
</dbReference>
<dbReference type="GO" id="GO:0003714">
    <property type="term" value="F:transcription corepressor activity"/>
    <property type="evidence" value="ECO:0007669"/>
    <property type="project" value="TreeGrafter"/>
</dbReference>
<name>A0AAD3SAU5_NEPGR</name>
<feature type="domain" description="DUF7952" evidence="7">
    <location>
        <begin position="160"/>
        <end position="290"/>
    </location>
</feature>
<evidence type="ECO:0000256" key="1">
    <source>
        <dbReference type="ARBA" id="ARBA00004123"/>
    </source>
</evidence>
<feature type="region of interest" description="Disordered" evidence="5">
    <location>
        <begin position="634"/>
        <end position="666"/>
    </location>
</feature>
<keyword evidence="4" id="KW-0539">Nucleus</keyword>
<keyword evidence="3" id="KW-0804">Transcription</keyword>
<accession>A0AAD3SAU5</accession>
<dbReference type="PANTHER" id="PTHR13859:SF11">
    <property type="entry name" value="GRUNGE, ISOFORM J"/>
    <property type="match status" value="1"/>
</dbReference>
<dbReference type="InterPro" id="IPR009057">
    <property type="entry name" value="Homeodomain-like_sf"/>
</dbReference>
<feature type="domain" description="DUF7650" evidence="6">
    <location>
        <begin position="323"/>
        <end position="410"/>
    </location>
</feature>
<reference evidence="8" key="1">
    <citation type="submission" date="2023-05" db="EMBL/GenBank/DDBJ databases">
        <title>Nepenthes gracilis genome sequencing.</title>
        <authorList>
            <person name="Fukushima K."/>
        </authorList>
    </citation>
    <scope>NUCLEOTIDE SEQUENCE</scope>
    <source>
        <strain evidence="8">SING2019-196</strain>
    </source>
</reference>
<dbReference type="EMBL" id="BSYO01000007">
    <property type="protein sequence ID" value="GMH07745.1"/>
    <property type="molecule type" value="Genomic_DNA"/>
</dbReference>
<dbReference type="GO" id="GO:0005634">
    <property type="term" value="C:nucleus"/>
    <property type="evidence" value="ECO:0007669"/>
    <property type="project" value="UniProtKB-SubCell"/>
</dbReference>